<proteinExistence type="predicted"/>
<gene>
    <name evidence="1" type="ORF">QLQ80_01545</name>
</gene>
<evidence type="ECO:0000313" key="1">
    <source>
        <dbReference type="EMBL" id="MDJ1645772.1"/>
    </source>
</evidence>
<evidence type="ECO:0000313" key="2">
    <source>
        <dbReference type="Proteomes" id="UP001224428"/>
    </source>
</evidence>
<dbReference type="AlphaFoldDB" id="A0AAJ1PT85"/>
<comment type="caution">
    <text evidence="1">The sequence shown here is derived from an EMBL/GenBank/DDBJ whole genome shotgun (WGS) entry which is preliminary data.</text>
</comment>
<organism evidence="1 2">
    <name type="scientific">Mycoplasma phocimorsus</name>
    <dbReference type="NCBI Taxonomy" id="3045839"/>
    <lineage>
        <taxon>Bacteria</taxon>
        <taxon>Bacillati</taxon>
        <taxon>Mycoplasmatota</taxon>
        <taxon>Mollicutes</taxon>
        <taxon>Mycoplasmataceae</taxon>
        <taxon>Mycoplasma</taxon>
    </lineage>
</organism>
<keyword evidence="2" id="KW-1185">Reference proteome</keyword>
<name>A0AAJ1PT85_9MOLU</name>
<sequence length="118" mass="14447">MIISFFTLITYFKIFKLANKAIKNFKNKGKIKLKEINENYQIKIIEFIKLEGIVEFPTLEKIYNTRLLKFLNSNVHYKEKENMIYFWIINDFDKTFFNNIKLSRENVAYLWKNIEKFI</sequence>
<reference evidence="1" key="1">
    <citation type="submission" date="2023-05" db="EMBL/GenBank/DDBJ databases">
        <title>Mycoplasma phocimorsus sp. nov., isolated from Scandinavian patients with seal finger or septic arthritis after contact with seals.</title>
        <authorList>
            <person name="Skafte-Holm A."/>
            <person name="Pedersen T.R."/>
            <person name="Froelund M."/>
            <person name="Stegger M."/>
            <person name="Qvortrup K."/>
            <person name="Michaels D.L."/>
            <person name="Brown D.R."/>
            <person name="Jensen J.S."/>
        </authorList>
    </citation>
    <scope>NUCLEOTIDE SEQUENCE</scope>
    <source>
        <strain evidence="1">M5725</strain>
    </source>
</reference>
<accession>A0AAJ1PT85</accession>
<dbReference type="EMBL" id="JASDDP010000015">
    <property type="protein sequence ID" value="MDJ1645772.1"/>
    <property type="molecule type" value="Genomic_DNA"/>
</dbReference>
<dbReference type="RefSeq" id="WP_283827242.1">
    <property type="nucleotide sequence ID" value="NZ_JASDDP010000015.1"/>
</dbReference>
<dbReference type="Proteomes" id="UP001224428">
    <property type="component" value="Unassembled WGS sequence"/>
</dbReference>
<protein>
    <submittedName>
        <fullName evidence="1">Uncharacterized protein</fullName>
    </submittedName>
</protein>